<sequence length="76" mass="8402">MNIYAEDDWEGNEEDDILSNSSMENSKWMKLSKAFSSTLMEVGISQTHTAVAGSCVFVEGTKTKIAQQSCCEKHPP</sequence>
<dbReference type="AlphaFoldDB" id="A0AAD3SGY3"/>
<protein>
    <submittedName>
        <fullName evidence="1">Uncharacterized protein</fullName>
    </submittedName>
</protein>
<evidence type="ECO:0000313" key="2">
    <source>
        <dbReference type="Proteomes" id="UP001279734"/>
    </source>
</evidence>
<dbReference type="Proteomes" id="UP001279734">
    <property type="component" value="Unassembled WGS sequence"/>
</dbReference>
<evidence type="ECO:0000313" key="1">
    <source>
        <dbReference type="EMBL" id="GMH10382.1"/>
    </source>
</evidence>
<name>A0AAD3SGY3_NEPGR</name>
<comment type="caution">
    <text evidence="1">The sequence shown here is derived from an EMBL/GenBank/DDBJ whole genome shotgun (WGS) entry which is preliminary data.</text>
</comment>
<dbReference type="EMBL" id="BSYO01000010">
    <property type="protein sequence ID" value="GMH10382.1"/>
    <property type="molecule type" value="Genomic_DNA"/>
</dbReference>
<accession>A0AAD3SGY3</accession>
<proteinExistence type="predicted"/>
<organism evidence="1 2">
    <name type="scientific">Nepenthes gracilis</name>
    <name type="common">Slender pitcher plant</name>
    <dbReference type="NCBI Taxonomy" id="150966"/>
    <lineage>
        <taxon>Eukaryota</taxon>
        <taxon>Viridiplantae</taxon>
        <taxon>Streptophyta</taxon>
        <taxon>Embryophyta</taxon>
        <taxon>Tracheophyta</taxon>
        <taxon>Spermatophyta</taxon>
        <taxon>Magnoliopsida</taxon>
        <taxon>eudicotyledons</taxon>
        <taxon>Gunneridae</taxon>
        <taxon>Pentapetalae</taxon>
        <taxon>Caryophyllales</taxon>
        <taxon>Nepenthaceae</taxon>
        <taxon>Nepenthes</taxon>
    </lineage>
</organism>
<gene>
    <name evidence="1" type="ORF">Nepgr_012223</name>
</gene>
<reference evidence="1" key="1">
    <citation type="submission" date="2023-05" db="EMBL/GenBank/DDBJ databases">
        <title>Nepenthes gracilis genome sequencing.</title>
        <authorList>
            <person name="Fukushima K."/>
        </authorList>
    </citation>
    <scope>NUCLEOTIDE SEQUENCE</scope>
    <source>
        <strain evidence="1">SING2019-196</strain>
    </source>
</reference>
<keyword evidence="2" id="KW-1185">Reference proteome</keyword>